<accession>A0AB74EZ42</accession>
<gene>
    <name evidence="1" type="ORF">SAMN04515649_10688</name>
</gene>
<comment type="caution">
    <text evidence="1">The sequence shown here is derived from an EMBL/GenBank/DDBJ whole genome shotgun (WGS) entry which is preliminary data.</text>
</comment>
<sequence>MEYFFYLHKIAKKGKPSLNRSDLFSGTHEIQSNKTLKGHLLSPKKELKADRQRFLFYCEKLNIPPGAVEC</sequence>
<dbReference type="AlphaFoldDB" id="A0AB74EZ42"/>
<dbReference type="Proteomes" id="UP000184012">
    <property type="component" value="Unassembled WGS sequence"/>
</dbReference>
<name>A0AB74EZ42_9FIRM</name>
<protein>
    <submittedName>
        <fullName evidence="1">Uncharacterized protein</fullName>
    </submittedName>
</protein>
<evidence type="ECO:0000313" key="2">
    <source>
        <dbReference type="Proteomes" id="UP000184012"/>
    </source>
</evidence>
<evidence type="ECO:0000313" key="1">
    <source>
        <dbReference type="EMBL" id="SHL58124.1"/>
    </source>
</evidence>
<reference evidence="1 2" key="1">
    <citation type="submission" date="2016-11" db="EMBL/GenBank/DDBJ databases">
        <authorList>
            <person name="Varghese N."/>
            <person name="Submissions S."/>
        </authorList>
    </citation>
    <scope>NUCLEOTIDE SEQUENCE [LARGE SCALE GENOMIC DNA]</scope>
    <source>
        <strain evidence="1 2">FD</strain>
    </source>
</reference>
<organism evidence="1 2">
    <name type="scientific">Eubacterium callanderi</name>
    <dbReference type="NCBI Taxonomy" id="53442"/>
    <lineage>
        <taxon>Bacteria</taxon>
        <taxon>Bacillati</taxon>
        <taxon>Bacillota</taxon>
        <taxon>Clostridia</taxon>
        <taxon>Eubacteriales</taxon>
        <taxon>Eubacteriaceae</taxon>
        <taxon>Eubacterium</taxon>
    </lineage>
</organism>
<dbReference type="EMBL" id="FRBP01000006">
    <property type="protein sequence ID" value="SHL58124.1"/>
    <property type="molecule type" value="Genomic_DNA"/>
</dbReference>
<proteinExistence type="predicted"/>